<comment type="caution">
    <text evidence="1">The sequence shown here is derived from an EMBL/GenBank/DDBJ whole genome shotgun (WGS) entry which is preliminary data.</text>
</comment>
<dbReference type="Proteomes" id="UP000470010">
    <property type="component" value="Unassembled WGS sequence"/>
</dbReference>
<evidence type="ECO:0000313" key="1">
    <source>
        <dbReference type="EMBL" id="MRX80551.1"/>
    </source>
</evidence>
<dbReference type="EMBL" id="VTFZ01000011">
    <property type="protein sequence ID" value="MRX80551.1"/>
    <property type="molecule type" value="Genomic_DNA"/>
</dbReference>
<keyword evidence="2" id="KW-1185">Reference proteome</keyword>
<sequence>MFYNYVELEDGTQVAYSNVLDGGIVEVSIERPIELGFDSARCMLPAFEWSDIDGFDDEDLAYLDSFIHNNAPLILRLAREASKTYA</sequence>
<dbReference type="RefSeq" id="WP_144688714.1">
    <property type="nucleotide sequence ID" value="NZ_VLLQ01000011.1"/>
</dbReference>
<gene>
    <name evidence="1" type="ORF">GJE22_08115</name>
</gene>
<name>A0A7K0GA66_9ACTN</name>
<organism evidence="1 2">
    <name type="scientific">Enorma shizhengliae</name>
    <dbReference type="NCBI Taxonomy" id="2606615"/>
    <lineage>
        <taxon>Bacteria</taxon>
        <taxon>Bacillati</taxon>
        <taxon>Actinomycetota</taxon>
        <taxon>Coriobacteriia</taxon>
        <taxon>Coriobacteriales</taxon>
        <taxon>Coriobacteriaceae</taxon>
        <taxon>Enorma</taxon>
    </lineage>
</organism>
<dbReference type="AlphaFoldDB" id="A0A7K0GA66"/>
<protein>
    <submittedName>
        <fullName evidence="1">Uncharacterized protein</fullName>
    </submittedName>
</protein>
<accession>A0A7K0GA66</accession>
<evidence type="ECO:0000313" key="2">
    <source>
        <dbReference type="Proteomes" id="UP000470010"/>
    </source>
</evidence>
<reference evidence="2" key="1">
    <citation type="submission" date="2019-08" db="EMBL/GenBank/DDBJ databases">
        <title>Arthrobacter sp. nov., isolated from plateau pika and Tibetan wild ass.</title>
        <authorList>
            <person name="Ge Y."/>
        </authorList>
    </citation>
    <scope>NUCLEOTIDE SEQUENCE [LARGE SCALE GENOMIC DNA]</scope>
    <source>
        <strain evidence="2">HF-1365</strain>
    </source>
</reference>
<proteinExistence type="predicted"/>